<dbReference type="GO" id="GO:0009102">
    <property type="term" value="P:biotin biosynthetic process"/>
    <property type="evidence" value="ECO:0007669"/>
    <property type="project" value="UniProtKB-UniRule"/>
</dbReference>
<dbReference type="SUPFAM" id="SSF53335">
    <property type="entry name" value="S-adenosyl-L-methionine-dependent methyltransferases"/>
    <property type="match status" value="1"/>
</dbReference>
<keyword evidence="4 8" id="KW-0489">Methyltransferase</keyword>
<dbReference type="CDD" id="cd02440">
    <property type="entry name" value="AdoMet_MTases"/>
    <property type="match status" value="1"/>
</dbReference>
<evidence type="ECO:0000256" key="5">
    <source>
        <dbReference type="ARBA" id="ARBA00022679"/>
    </source>
</evidence>
<dbReference type="GO" id="GO:0010340">
    <property type="term" value="F:carboxyl-O-methyltransferase activity"/>
    <property type="evidence" value="ECO:0007669"/>
    <property type="project" value="UniProtKB-UniRule"/>
</dbReference>
<keyword evidence="5 8" id="KW-0808">Transferase</keyword>
<evidence type="ECO:0000256" key="3">
    <source>
        <dbReference type="ARBA" id="ARBA00012327"/>
    </source>
</evidence>
<dbReference type="GO" id="GO:0008757">
    <property type="term" value="F:S-adenosylmethionine-dependent methyltransferase activity"/>
    <property type="evidence" value="ECO:0007669"/>
    <property type="project" value="InterPro"/>
</dbReference>
<reference evidence="10 11" key="1">
    <citation type="journal article" date="2013" name="ISME J.">
        <title>Comparative genomics of pathogenic lineages of Vibrio nigripulchritudo identifies virulence-associated traits.</title>
        <authorList>
            <person name="Goudenege D."/>
            <person name="Labreuche Y."/>
            <person name="Krin E."/>
            <person name="Ansquer D."/>
            <person name="Mangenot S."/>
            <person name="Calteau A."/>
            <person name="Medigue C."/>
            <person name="Mazel D."/>
            <person name="Polz M.F."/>
            <person name="Le Roux F."/>
        </authorList>
    </citation>
    <scope>NUCLEOTIDE SEQUENCE [LARGE SCALE GENOMIC DNA]</scope>
    <source>
        <strain evidence="10 11">SOn1</strain>
    </source>
</reference>
<protein>
    <recommendedName>
        <fullName evidence="3 8">Malonyl-[acyl-carrier protein] O-methyltransferase</fullName>
        <shortName evidence="8">Malonyl-ACP O-methyltransferase</shortName>
        <ecNumber evidence="3 8">2.1.1.197</ecNumber>
    </recommendedName>
    <alternativeName>
        <fullName evidence="8">Biotin synthesis protein BioC</fullName>
    </alternativeName>
</protein>
<dbReference type="NCBIfam" id="TIGR02072">
    <property type="entry name" value="BioC"/>
    <property type="match status" value="1"/>
</dbReference>
<evidence type="ECO:0000256" key="2">
    <source>
        <dbReference type="ARBA" id="ARBA00004746"/>
    </source>
</evidence>
<evidence type="ECO:0000256" key="8">
    <source>
        <dbReference type="HAMAP-Rule" id="MF_00835"/>
    </source>
</evidence>
<keyword evidence="7 8" id="KW-0093">Biotin biosynthesis</keyword>
<gene>
    <name evidence="8" type="primary">bioC</name>
    <name evidence="10" type="ORF">VIBNISOn1_60016</name>
</gene>
<name>A0AAV2VVR4_9VIBR</name>
<sequence length="268" mass="29391">MLEQAVLISHHTSDKRAISESFGRAAATYDQHAAFQRQVGHLLLDKMPEDLTGKIILDLGCGTGYFSEILATRGADVVAADLSEAMLSATEHRCVGLNVHCENVDADSLPFSDNSFDFVFSSLALQWCDDLSVPLREIQRVVKPGGKAWFSTLLDGSLIELKNAWSKVDAYQHVNAFLSSKQVKLALAQAGCSTHHIDSFPITLRYNSALELMRDLKGIGANYVEGRSVGLVTKSKLKDVDKVYRRLYAHQGLLPATYQVCLGEISAC</sequence>
<dbReference type="PANTHER" id="PTHR13090:SF1">
    <property type="entry name" value="ARGININE-HYDROXYLASE NDUFAF5, MITOCHONDRIAL"/>
    <property type="match status" value="1"/>
</dbReference>
<evidence type="ECO:0000256" key="7">
    <source>
        <dbReference type="ARBA" id="ARBA00022756"/>
    </source>
</evidence>
<dbReference type="GO" id="GO:0032259">
    <property type="term" value="P:methylation"/>
    <property type="evidence" value="ECO:0007669"/>
    <property type="project" value="UniProtKB-KW"/>
</dbReference>
<dbReference type="InterPro" id="IPR013216">
    <property type="entry name" value="Methyltransf_11"/>
</dbReference>
<comment type="pathway">
    <text evidence="2 8">Cofactor biosynthesis; biotin biosynthesis.</text>
</comment>
<dbReference type="AlphaFoldDB" id="A0AAV2VVR4"/>
<dbReference type="Pfam" id="PF08241">
    <property type="entry name" value="Methyltransf_11"/>
    <property type="match status" value="1"/>
</dbReference>
<dbReference type="Gene3D" id="3.40.50.150">
    <property type="entry name" value="Vaccinia Virus protein VP39"/>
    <property type="match status" value="1"/>
</dbReference>
<evidence type="ECO:0000256" key="6">
    <source>
        <dbReference type="ARBA" id="ARBA00022691"/>
    </source>
</evidence>
<comment type="catalytic activity">
    <reaction evidence="1 8">
        <text>malonyl-[ACP] + S-adenosyl-L-methionine = malonyl-[ACP] methyl ester + S-adenosyl-L-homocysteine</text>
        <dbReference type="Rhea" id="RHEA:17105"/>
        <dbReference type="Rhea" id="RHEA-COMP:9623"/>
        <dbReference type="Rhea" id="RHEA-COMP:9954"/>
        <dbReference type="ChEBI" id="CHEBI:57856"/>
        <dbReference type="ChEBI" id="CHEBI:59789"/>
        <dbReference type="ChEBI" id="CHEBI:78449"/>
        <dbReference type="ChEBI" id="CHEBI:78845"/>
        <dbReference type="EC" id="2.1.1.197"/>
    </reaction>
</comment>
<accession>A0AAV2VVR4</accession>
<dbReference type="InterPro" id="IPR029063">
    <property type="entry name" value="SAM-dependent_MTases_sf"/>
</dbReference>
<dbReference type="InterPro" id="IPR050602">
    <property type="entry name" value="Malonyl-ACP_OMT"/>
</dbReference>
<evidence type="ECO:0000256" key="1">
    <source>
        <dbReference type="ARBA" id="ARBA00000852"/>
    </source>
</evidence>
<comment type="function">
    <text evidence="8">Converts the free carboxyl group of a malonyl-thioester to its methyl ester by transfer of a methyl group from S-adenosyl-L-methionine (SAM). It allows to synthesize pimeloyl-ACP via the fatty acid synthetic pathway.</text>
</comment>
<dbReference type="EMBL" id="CAOF01000153">
    <property type="protein sequence ID" value="CCO48696.1"/>
    <property type="molecule type" value="Genomic_DNA"/>
</dbReference>
<dbReference type="HAMAP" id="MF_00835">
    <property type="entry name" value="BioC"/>
    <property type="match status" value="1"/>
</dbReference>
<dbReference type="GO" id="GO:0102130">
    <property type="term" value="F:malonyl-CoA methyltransferase activity"/>
    <property type="evidence" value="ECO:0007669"/>
    <property type="project" value="UniProtKB-EC"/>
</dbReference>
<comment type="caution">
    <text evidence="10">The sequence shown here is derived from an EMBL/GenBank/DDBJ whole genome shotgun (WGS) entry which is preliminary data.</text>
</comment>
<dbReference type="RefSeq" id="WP_022590094.1">
    <property type="nucleotide sequence ID" value="NZ_LK391965.1"/>
</dbReference>
<proteinExistence type="inferred from homology"/>
<evidence type="ECO:0000313" key="11">
    <source>
        <dbReference type="Proteomes" id="UP000018211"/>
    </source>
</evidence>
<dbReference type="Proteomes" id="UP000018211">
    <property type="component" value="Unassembled WGS sequence"/>
</dbReference>
<dbReference type="InterPro" id="IPR011814">
    <property type="entry name" value="BioC"/>
</dbReference>
<feature type="domain" description="Methyltransferase type 11" evidence="9">
    <location>
        <begin position="57"/>
        <end position="149"/>
    </location>
</feature>
<organism evidence="10 11">
    <name type="scientific">Vibrio nigripulchritudo SOn1</name>
    <dbReference type="NCBI Taxonomy" id="1238450"/>
    <lineage>
        <taxon>Bacteria</taxon>
        <taxon>Pseudomonadati</taxon>
        <taxon>Pseudomonadota</taxon>
        <taxon>Gammaproteobacteria</taxon>
        <taxon>Vibrionales</taxon>
        <taxon>Vibrionaceae</taxon>
        <taxon>Vibrio</taxon>
    </lineage>
</organism>
<keyword evidence="6 8" id="KW-0949">S-adenosyl-L-methionine</keyword>
<evidence type="ECO:0000313" key="10">
    <source>
        <dbReference type="EMBL" id="CCO48696.1"/>
    </source>
</evidence>
<evidence type="ECO:0000256" key="4">
    <source>
        <dbReference type="ARBA" id="ARBA00022603"/>
    </source>
</evidence>
<dbReference type="PANTHER" id="PTHR13090">
    <property type="entry name" value="ARGININE-HYDROXYLASE NDUFAF5, MITOCHONDRIAL"/>
    <property type="match status" value="1"/>
</dbReference>
<dbReference type="EC" id="2.1.1.197" evidence="3 8"/>
<comment type="similarity">
    <text evidence="8">Belongs to the methyltransferase superfamily.</text>
</comment>
<evidence type="ECO:0000259" key="9">
    <source>
        <dbReference type="Pfam" id="PF08241"/>
    </source>
</evidence>